<comment type="catalytic activity">
    <reaction evidence="19">
        <text>octanoyl-CoA + H2O = octanoate + CoA + H(+)</text>
        <dbReference type="Rhea" id="RHEA:30143"/>
        <dbReference type="ChEBI" id="CHEBI:15377"/>
        <dbReference type="ChEBI" id="CHEBI:15378"/>
        <dbReference type="ChEBI" id="CHEBI:25646"/>
        <dbReference type="ChEBI" id="CHEBI:57287"/>
        <dbReference type="ChEBI" id="CHEBI:57386"/>
    </reaction>
    <physiologicalReaction direction="left-to-right" evidence="19">
        <dbReference type="Rhea" id="RHEA:30144"/>
    </physiologicalReaction>
</comment>
<keyword evidence="11" id="KW-0472">Membrane</keyword>
<dbReference type="EC" id="3.1.2.2" evidence="16"/>
<comment type="catalytic activity">
    <reaction evidence="14">
        <text>(9Z)-octadecenoyl-CoA + H2O = (9Z)-octadecenoate + CoA + H(+)</text>
        <dbReference type="Rhea" id="RHEA:40139"/>
        <dbReference type="ChEBI" id="CHEBI:15377"/>
        <dbReference type="ChEBI" id="CHEBI:15378"/>
        <dbReference type="ChEBI" id="CHEBI:30823"/>
        <dbReference type="ChEBI" id="CHEBI:57287"/>
        <dbReference type="ChEBI" id="CHEBI:57387"/>
    </reaction>
    <physiologicalReaction direction="left-to-right" evidence="14">
        <dbReference type="Rhea" id="RHEA:40140"/>
    </physiologicalReaction>
</comment>
<keyword evidence="9" id="KW-0809">Transit peptide</keyword>
<dbReference type="PANTHER" id="PTHR12418:SF19">
    <property type="entry name" value="ACYL-COENZYME A THIOESTERASE THEM4"/>
    <property type="match status" value="1"/>
</dbReference>
<evidence type="ECO:0000256" key="12">
    <source>
        <dbReference type="ARBA" id="ARBA00023273"/>
    </source>
</evidence>
<keyword evidence="26" id="KW-1185">Reference proteome</keyword>
<comment type="subcellular location">
    <subcellularLocation>
        <location evidence="3">Cell projection</location>
        <location evidence="3">Ruffle membrane</location>
    </subcellularLocation>
    <subcellularLocation>
        <location evidence="2">Cytoplasm</location>
    </subcellularLocation>
    <subcellularLocation>
        <location evidence="1">Membrane</location>
        <topology evidence="1">Peripheral membrane protein</topology>
    </subcellularLocation>
</comment>
<comment type="catalytic activity">
    <reaction evidence="23">
        <text>tetradecanoyl-CoA + H2O = tetradecanoate + CoA + H(+)</text>
        <dbReference type="Rhea" id="RHEA:40119"/>
        <dbReference type="ChEBI" id="CHEBI:15377"/>
        <dbReference type="ChEBI" id="CHEBI:15378"/>
        <dbReference type="ChEBI" id="CHEBI:30807"/>
        <dbReference type="ChEBI" id="CHEBI:57287"/>
        <dbReference type="ChEBI" id="CHEBI:57385"/>
    </reaction>
    <physiologicalReaction direction="left-to-right" evidence="23">
        <dbReference type="Rhea" id="RHEA:40120"/>
    </physiologicalReaction>
</comment>
<organism evidence="25 26">
    <name type="scientific">Actinocorallia longicatena</name>
    <dbReference type="NCBI Taxonomy" id="111803"/>
    <lineage>
        <taxon>Bacteria</taxon>
        <taxon>Bacillati</taxon>
        <taxon>Actinomycetota</taxon>
        <taxon>Actinomycetes</taxon>
        <taxon>Streptosporangiales</taxon>
        <taxon>Thermomonosporaceae</taxon>
        <taxon>Actinocorallia</taxon>
    </lineage>
</organism>
<sequence>MTTASPLSVKSPDRPFLSEAQVAVRARLADEVRALIEAAVLTDVAEAEIEEVADQVRAMKDRLAARRFAAAPMGDAPDSGLDTQGMERQLGNPVVGAINPVAPPILFEVLPDRTLRSTFTLGDSYEGPPGFVHGGISAAIFDQLLGMASAASGTPGFTAGLELRYRMPTPLRTPLTLEAGFTRREGRKSWADGRITTPDGTVTIEATALFITPQYMMPPEEDREEAPTEG</sequence>
<proteinExistence type="inferred from homology"/>
<dbReference type="EMBL" id="BAAAUV010000010">
    <property type="protein sequence ID" value="GAA3219482.1"/>
    <property type="molecule type" value="Genomic_DNA"/>
</dbReference>
<comment type="catalytic activity">
    <reaction evidence="20">
        <text>hexadecanoyl-CoA + H2O = hexadecanoate + CoA + H(+)</text>
        <dbReference type="Rhea" id="RHEA:16645"/>
        <dbReference type="ChEBI" id="CHEBI:7896"/>
        <dbReference type="ChEBI" id="CHEBI:15377"/>
        <dbReference type="ChEBI" id="CHEBI:15378"/>
        <dbReference type="ChEBI" id="CHEBI:57287"/>
        <dbReference type="ChEBI" id="CHEBI:57379"/>
        <dbReference type="EC" id="3.1.2.2"/>
    </reaction>
    <physiologicalReaction direction="left-to-right" evidence="20">
        <dbReference type="Rhea" id="RHEA:16646"/>
    </physiologicalReaction>
</comment>
<evidence type="ECO:0000256" key="1">
    <source>
        <dbReference type="ARBA" id="ARBA00004170"/>
    </source>
</evidence>
<keyword evidence="12" id="KW-0966">Cell projection</keyword>
<evidence type="ECO:0000256" key="4">
    <source>
        <dbReference type="ARBA" id="ARBA00022475"/>
    </source>
</evidence>
<protein>
    <recommendedName>
        <fullName evidence="17">Acyl-coenzyme A thioesterase THEM4</fullName>
        <ecNumber evidence="16">3.1.2.2</ecNumber>
    </recommendedName>
    <alternativeName>
        <fullName evidence="18">Thioesterase superfamily member 4</fullName>
    </alternativeName>
</protein>
<comment type="catalytic activity">
    <reaction evidence="21">
        <text>decanoyl-CoA + H2O = decanoate + CoA + H(+)</text>
        <dbReference type="Rhea" id="RHEA:40059"/>
        <dbReference type="ChEBI" id="CHEBI:15377"/>
        <dbReference type="ChEBI" id="CHEBI:15378"/>
        <dbReference type="ChEBI" id="CHEBI:27689"/>
        <dbReference type="ChEBI" id="CHEBI:57287"/>
        <dbReference type="ChEBI" id="CHEBI:61430"/>
    </reaction>
    <physiologicalReaction direction="left-to-right" evidence="21">
        <dbReference type="Rhea" id="RHEA:40060"/>
    </physiologicalReaction>
</comment>
<dbReference type="InterPro" id="IPR006683">
    <property type="entry name" value="Thioestr_dom"/>
</dbReference>
<keyword evidence="10" id="KW-0443">Lipid metabolism</keyword>
<comment type="similarity">
    <text evidence="15">Belongs to the THEM4/THEM5 thioesterase family.</text>
</comment>
<evidence type="ECO:0000256" key="21">
    <source>
        <dbReference type="ARBA" id="ARBA00047969"/>
    </source>
</evidence>
<name>A0ABP6QF35_9ACTN</name>
<dbReference type="CDD" id="cd03443">
    <property type="entry name" value="PaaI_thioesterase"/>
    <property type="match status" value="1"/>
</dbReference>
<evidence type="ECO:0000256" key="14">
    <source>
        <dbReference type="ARBA" id="ARBA00037002"/>
    </source>
</evidence>
<evidence type="ECO:0000313" key="26">
    <source>
        <dbReference type="Proteomes" id="UP001501237"/>
    </source>
</evidence>
<comment type="catalytic activity">
    <reaction evidence="13">
        <text>(5Z,8Z,11Z,14Z)-eicosatetraenoyl-CoA + H2O = (5Z,8Z,11Z,14Z)-eicosatetraenoate + CoA + H(+)</text>
        <dbReference type="Rhea" id="RHEA:40151"/>
        <dbReference type="ChEBI" id="CHEBI:15377"/>
        <dbReference type="ChEBI" id="CHEBI:15378"/>
        <dbReference type="ChEBI" id="CHEBI:32395"/>
        <dbReference type="ChEBI" id="CHEBI:57287"/>
        <dbReference type="ChEBI" id="CHEBI:57368"/>
    </reaction>
    <physiologicalReaction direction="left-to-right" evidence="13">
        <dbReference type="Rhea" id="RHEA:40152"/>
    </physiologicalReaction>
</comment>
<dbReference type="RefSeq" id="WP_344831229.1">
    <property type="nucleotide sequence ID" value="NZ_BAAAUV010000010.1"/>
</dbReference>
<dbReference type="InterPro" id="IPR052365">
    <property type="entry name" value="THEM4/THEM5_acyl-CoA_thioest"/>
</dbReference>
<evidence type="ECO:0000256" key="19">
    <source>
        <dbReference type="ARBA" id="ARBA00047588"/>
    </source>
</evidence>
<evidence type="ECO:0000256" key="7">
    <source>
        <dbReference type="ARBA" id="ARBA00022801"/>
    </source>
</evidence>
<evidence type="ECO:0000256" key="8">
    <source>
        <dbReference type="ARBA" id="ARBA00022832"/>
    </source>
</evidence>
<evidence type="ECO:0000256" key="5">
    <source>
        <dbReference type="ARBA" id="ARBA00022490"/>
    </source>
</evidence>
<feature type="domain" description="Thioesterase" evidence="24">
    <location>
        <begin position="130"/>
        <end position="202"/>
    </location>
</feature>
<reference evidence="26" key="1">
    <citation type="journal article" date="2019" name="Int. J. Syst. Evol. Microbiol.">
        <title>The Global Catalogue of Microorganisms (GCM) 10K type strain sequencing project: providing services to taxonomists for standard genome sequencing and annotation.</title>
        <authorList>
            <consortium name="The Broad Institute Genomics Platform"/>
            <consortium name="The Broad Institute Genome Sequencing Center for Infectious Disease"/>
            <person name="Wu L."/>
            <person name="Ma J."/>
        </authorList>
    </citation>
    <scope>NUCLEOTIDE SEQUENCE [LARGE SCALE GENOMIC DNA]</scope>
    <source>
        <strain evidence="26">JCM 9377</strain>
    </source>
</reference>
<evidence type="ECO:0000313" key="25">
    <source>
        <dbReference type="EMBL" id="GAA3219482.1"/>
    </source>
</evidence>
<keyword evidence="6" id="KW-0053">Apoptosis</keyword>
<dbReference type="PANTHER" id="PTHR12418">
    <property type="entry name" value="ACYL-COENZYME A THIOESTERASE THEM4"/>
    <property type="match status" value="1"/>
</dbReference>
<evidence type="ECO:0000256" key="16">
    <source>
        <dbReference type="ARBA" id="ARBA00038848"/>
    </source>
</evidence>
<gene>
    <name evidence="25" type="ORF">GCM10010468_43550</name>
</gene>
<evidence type="ECO:0000256" key="23">
    <source>
        <dbReference type="ARBA" id="ARBA00048180"/>
    </source>
</evidence>
<evidence type="ECO:0000259" key="24">
    <source>
        <dbReference type="Pfam" id="PF03061"/>
    </source>
</evidence>
<evidence type="ECO:0000256" key="9">
    <source>
        <dbReference type="ARBA" id="ARBA00022946"/>
    </source>
</evidence>
<dbReference type="InterPro" id="IPR029069">
    <property type="entry name" value="HotDog_dom_sf"/>
</dbReference>
<evidence type="ECO:0000256" key="13">
    <source>
        <dbReference type="ARBA" id="ARBA00035852"/>
    </source>
</evidence>
<evidence type="ECO:0000256" key="22">
    <source>
        <dbReference type="ARBA" id="ARBA00048074"/>
    </source>
</evidence>
<evidence type="ECO:0000256" key="20">
    <source>
        <dbReference type="ARBA" id="ARBA00047734"/>
    </source>
</evidence>
<evidence type="ECO:0000256" key="17">
    <source>
        <dbReference type="ARBA" id="ARBA00040123"/>
    </source>
</evidence>
<dbReference type="SUPFAM" id="SSF54637">
    <property type="entry name" value="Thioesterase/thiol ester dehydrase-isomerase"/>
    <property type="match status" value="1"/>
</dbReference>
<evidence type="ECO:0000256" key="15">
    <source>
        <dbReference type="ARBA" id="ARBA00038456"/>
    </source>
</evidence>
<keyword evidence="4" id="KW-1003">Cell membrane</keyword>
<evidence type="ECO:0000256" key="3">
    <source>
        <dbReference type="ARBA" id="ARBA00004632"/>
    </source>
</evidence>
<dbReference type="Gene3D" id="3.10.129.10">
    <property type="entry name" value="Hotdog Thioesterase"/>
    <property type="match status" value="1"/>
</dbReference>
<dbReference type="Proteomes" id="UP001501237">
    <property type="component" value="Unassembled WGS sequence"/>
</dbReference>
<keyword evidence="8" id="KW-0276">Fatty acid metabolism</keyword>
<evidence type="ECO:0000256" key="10">
    <source>
        <dbReference type="ARBA" id="ARBA00023098"/>
    </source>
</evidence>
<keyword evidence="5" id="KW-0963">Cytoplasm</keyword>
<evidence type="ECO:0000256" key="6">
    <source>
        <dbReference type="ARBA" id="ARBA00022703"/>
    </source>
</evidence>
<comment type="caution">
    <text evidence="25">The sequence shown here is derived from an EMBL/GenBank/DDBJ whole genome shotgun (WGS) entry which is preliminary data.</text>
</comment>
<evidence type="ECO:0000256" key="11">
    <source>
        <dbReference type="ARBA" id="ARBA00023136"/>
    </source>
</evidence>
<comment type="catalytic activity">
    <reaction evidence="22">
        <text>dodecanoyl-CoA + H2O = dodecanoate + CoA + H(+)</text>
        <dbReference type="Rhea" id="RHEA:30135"/>
        <dbReference type="ChEBI" id="CHEBI:15377"/>
        <dbReference type="ChEBI" id="CHEBI:15378"/>
        <dbReference type="ChEBI" id="CHEBI:18262"/>
        <dbReference type="ChEBI" id="CHEBI:57287"/>
        <dbReference type="ChEBI" id="CHEBI:57375"/>
    </reaction>
    <physiologicalReaction direction="left-to-right" evidence="22">
        <dbReference type="Rhea" id="RHEA:30136"/>
    </physiologicalReaction>
</comment>
<dbReference type="Pfam" id="PF03061">
    <property type="entry name" value="4HBT"/>
    <property type="match status" value="1"/>
</dbReference>
<evidence type="ECO:0000256" key="2">
    <source>
        <dbReference type="ARBA" id="ARBA00004496"/>
    </source>
</evidence>
<keyword evidence="7" id="KW-0378">Hydrolase</keyword>
<accession>A0ABP6QF35</accession>
<evidence type="ECO:0000256" key="18">
    <source>
        <dbReference type="ARBA" id="ARBA00043210"/>
    </source>
</evidence>